<evidence type="ECO:0000259" key="2">
    <source>
        <dbReference type="Pfam" id="PF11127"/>
    </source>
</evidence>
<comment type="caution">
    <text evidence="3">The sequence shown here is derived from an EMBL/GenBank/DDBJ whole genome shotgun (WGS) entry which is preliminary data.</text>
</comment>
<protein>
    <submittedName>
        <fullName evidence="3">DUF2892 domain-containing protein</fullName>
    </submittedName>
</protein>
<keyword evidence="1" id="KW-0812">Transmembrane</keyword>
<dbReference type="Pfam" id="PF11127">
    <property type="entry name" value="YgaP-like_TM"/>
    <property type="match status" value="1"/>
</dbReference>
<dbReference type="RefSeq" id="WP_256398477.1">
    <property type="nucleotide sequence ID" value="NZ_JANHJR010000001.1"/>
</dbReference>
<accession>A0ABD6DIY6</accession>
<evidence type="ECO:0000313" key="4">
    <source>
        <dbReference type="Proteomes" id="UP001597034"/>
    </source>
</evidence>
<dbReference type="InterPro" id="IPR021309">
    <property type="entry name" value="YgaP-like_TM"/>
</dbReference>
<proteinExistence type="predicted"/>
<gene>
    <name evidence="3" type="ORF">ACFSBL_09935</name>
</gene>
<reference evidence="3 4" key="1">
    <citation type="journal article" date="2019" name="Int. J. Syst. Evol. Microbiol.">
        <title>The Global Catalogue of Microorganisms (GCM) 10K type strain sequencing project: providing services to taxonomists for standard genome sequencing and annotation.</title>
        <authorList>
            <consortium name="The Broad Institute Genomics Platform"/>
            <consortium name="The Broad Institute Genome Sequencing Center for Infectious Disease"/>
            <person name="Wu L."/>
            <person name="Ma J."/>
        </authorList>
    </citation>
    <scope>NUCLEOTIDE SEQUENCE [LARGE SCALE GENOMIC DNA]</scope>
    <source>
        <strain evidence="3 4">CGMCC 1.10390</strain>
    </source>
</reference>
<dbReference type="EMBL" id="JBHUDO010000002">
    <property type="protein sequence ID" value="MFD1646001.1"/>
    <property type="molecule type" value="Genomic_DNA"/>
</dbReference>
<sequence>MEKNVGGYDRLARLVLGPVLIVVGAAGLADILTIVSGTAGLLFAGALFVVGTVLLVTGVTQRCVLNGLLGLNSYEEGPETASESDRVRSETSR</sequence>
<evidence type="ECO:0000313" key="3">
    <source>
        <dbReference type="EMBL" id="MFD1646001.1"/>
    </source>
</evidence>
<evidence type="ECO:0000256" key="1">
    <source>
        <dbReference type="SAM" id="Phobius"/>
    </source>
</evidence>
<dbReference type="AlphaFoldDB" id="A0ABD6DIY6"/>
<keyword evidence="1" id="KW-1133">Transmembrane helix</keyword>
<keyword evidence="1" id="KW-0472">Membrane</keyword>
<name>A0ABD6DIY6_9EURY</name>
<organism evidence="3 4">
    <name type="scientific">Haloarchaeobius litoreus</name>
    <dbReference type="NCBI Taxonomy" id="755306"/>
    <lineage>
        <taxon>Archaea</taxon>
        <taxon>Methanobacteriati</taxon>
        <taxon>Methanobacteriota</taxon>
        <taxon>Stenosarchaea group</taxon>
        <taxon>Halobacteria</taxon>
        <taxon>Halobacteriales</taxon>
        <taxon>Halorubellaceae</taxon>
        <taxon>Haloarchaeobius</taxon>
    </lineage>
</organism>
<feature type="domain" description="Inner membrane protein YgaP-like transmembrane" evidence="2">
    <location>
        <begin position="1"/>
        <end position="74"/>
    </location>
</feature>
<dbReference type="Proteomes" id="UP001597034">
    <property type="component" value="Unassembled WGS sequence"/>
</dbReference>
<feature type="transmembrane region" description="Helical" evidence="1">
    <location>
        <begin position="12"/>
        <end position="35"/>
    </location>
</feature>
<feature type="transmembrane region" description="Helical" evidence="1">
    <location>
        <begin position="41"/>
        <end position="59"/>
    </location>
</feature>
<keyword evidence="4" id="KW-1185">Reference proteome</keyword>